<dbReference type="SUPFAM" id="SSF56219">
    <property type="entry name" value="DNase I-like"/>
    <property type="match status" value="1"/>
</dbReference>
<dbReference type="Pfam" id="PF00078">
    <property type="entry name" value="RVT_1"/>
    <property type="match status" value="1"/>
</dbReference>
<sequence length="911" mass="102139">MGSVDLRHGLQEVCSDDILFNKAPQHSQIASLNEHFSVIQSNFSLRGMEDLQSCLRDNDLEDIPSRGVFFTWSNHQLENPVLRKLDKAMGNESWFNSFPSVAAVFDPPGDSDHAPCLISLDNQPQSSKKSFKYFTFLSSHPTFLSCVKEAWSSDIDVGSNMFTLGALMKAAKLGCRKLNRERLSNLQQKTDETLLKLETLQGQLLSNPTDSLFRAEHVTNQAKNLIKYLRGEDGLRVDNVYQIKQMIVAYYSNLLGAESTTTVPYSVDKIKSLHPFRCDQTLTEKLIAIPSEEEITRTIFTMPCNKASGPDGFPVEFFLDAWYVVKESTIYTVKEFFLTCHLLKKFNATAITLILKDKGADLLSQFHLVACCNTIYKVSTRIISSRLKLFISQAVQGTKLVLLRDVSSVRTFCLLRNWLKVFTLMLSIAFNGGLIGFCNGKKGIRQGDPMPSHLFVLVMDILAKSLDKGVLDGLFQLHPKCLVPVITHLSFADDVLIFFDGSADSIQGILGILDEFKKGSGLGINKQKTALLIDGGDFQRTRQLAEHFGVLQGALPVRYLGVPLMAQKMRRHDYQPLLDLQTPIFCGKIAAPQVSPNSARGAKLSWDIVCSSKVCGGLGLRDLVAWNKVLALKLIWMLFTAACSLWVSWVRVNLIRNKNFWDLNPSFSGSWILRRLCKLRTLARPFIVCEVGSGVTANFWLDNWTSHGPLIDLTGPTGPQITGLPRDSAVRDALRGNDWWISTSRSRNLIISLIKGILPPVANKAEKRIIGFYGNRIIGLLSLFSPLQILGLPSTQLVTVSIGIKRLRRWSLNIPSSCVLCNSCDETRDHLFFDCHFSSQVWRFFISASGLSPPFSFKDSLLWVRSPSPDKKISFILKILFQAVIYFTWKERNARIHSATFRSSAQVIKDI</sequence>
<accession>A0A5S9WMD5</accession>
<dbReference type="PROSITE" id="PS50878">
    <property type="entry name" value="RT_POL"/>
    <property type="match status" value="1"/>
</dbReference>
<dbReference type="InterPro" id="IPR036691">
    <property type="entry name" value="Endo/exonu/phosph_ase_sf"/>
</dbReference>
<protein>
    <recommendedName>
        <fullName evidence="1">Reverse transcriptase domain-containing protein</fullName>
    </recommendedName>
</protein>
<proteinExistence type="predicted"/>
<feature type="domain" description="Reverse transcriptase" evidence="1">
    <location>
        <begin position="335"/>
        <end position="564"/>
    </location>
</feature>
<dbReference type="ExpressionAtlas" id="A0A5S9WMD5">
    <property type="expression patterns" value="differential"/>
</dbReference>
<gene>
    <name evidence="2" type="ORF">C24_LOCUS3634</name>
</gene>
<dbReference type="InterPro" id="IPR000477">
    <property type="entry name" value="RT_dom"/>
</dbReference>
<dbReference type="AlphaFoldDB" id="A0A5S9WMD5"/>
<dbReference type="Pfam" id="PF13966">
    <property type="entry name" value="zf-RVT"/>
    <property type="match status" value="1"/>
</dbReference>
<dbReference type="Proteomes" id="UP000434276">
    <property type="component" value="Unassembled WGS sequence"/>
</dbReference>
<dbReference type="PANTHER" id="PTHR33116:SF76">
    <property type="entry name" value="DUF4283 DOMAIN-CONTAINING PROTEIN"/>
    <property type="match status" value="1"/>
</dbReference>
<evidence type="ECO:0000313" key="3">
    <source>
        <dbReference type="Proteomes" id="UP000434276"/>
    </source>
</evidence>
<dbReference type="EMBL" id="CACSHJ010000087">
    <property type="protein sequence ID" value="CAA0273292.1"/>
    <property type="molecule type" value="Genomic_DNA"/>
</dbReference>
<evidence type="ECO:0000313" key="2">
    <source>
        <dbReference type="EMBL" id="CAA0273292.1"/>
    </source>
</evidence>
<dbReference type="InterPro" id="IPR026960">
    <property type="entry name" value="RVT-Znf"/>
</dbReference>
<reference evidence="2 3" key="1">
    <citation type="submission" date="2019-12" db="EMBL/GenBank/DDBJ databases">
        <authorList>
            <person name="Jiao W.-B."/>
            <person name="Schneeberger K."/>
        </authorList>
    </citation>
    <scope>NUCLEOTIDE SEQUENCE [LARGE SCALE GENOMIC DNA]</scope>
    <source>
        <strain evidence="3">cv. C24</strain>
    </source>
</reference>
<evidence type="ECO:0000259" key="1">
    <source>
        <dbReference type="PROSITE" id="PS50878"/>
    </source>
</evidence>
<organism evidence="2 3">
    <name type="scientific">Arabidopsis thaliana</name>
    <name type="common">Mouse-ear cress</name>
    <dbReference type="NCBI Taxonomy" id="3702"/>
    <lineage>
        <taxon>Eukaryota</taxon>
        <taxon>Viridiplantae</taxon>
        <taxon>Streptophyta</taxon>
        <taxon>Embryophyta</taxon>
        <taxon>Tracheophyta</taxon>
        <taxon>Spermatophyta</taxon>
        <taxon>Magnoliopsida</taxon>
        <taxon>eudicotyledons</taxon>
        <taxon>Gunneridae</taxon>
        <taxon>Pentapetalae</taxon>
        <taxon>rosids</taxon>
        <taxon>malvids</taxon>
        <taxon>Brassicales</taxon>
        <taxon>Brassicaceae</taxon>
        <taxon>Camelineae</taxon>
        <taxon>Arabidopsis</taxon>
    </lineage>
</organism>
<dbReference type="OrthoDB" id="1108117at2759"/>
<name>A0A5S9WMD5_ARATH</name>
<dbReference type="PANTHER" id="PTHR33116">
    <property type="entry name" value="REVERSE TRANSCRIPTASE ZINC-BINDING DOMAIN-CONTAINING PROTEIN-RELATED-RELATED"/>
    <property type="match status" value="1"/>
</dbReference>